<reference evidence="2" key="2">
    <citation type="journal article" date="2014" name="BMC Genomics">
        <title>A genomic perspective to assessing quality of mass-reared SIT flies used in Mediterranean fruit fly (Ceratitis capitata) eradication in California.</title>
        <authorList>
            <person name="Calla B."/>
            <person name="Hall B."/>
            <person name="Hou S."/>
            <person name="Geib S.M."/>
        </authorList>
    </citation>
    <scope>NUCLEOTIDE SEQUENCE</scope>
</reference>
<sequence length="132" mass="14522">FLLPDKSDKHVNSAEAAAATVTAVSHQSVCTNKPQVGGATMRLSYVSACVYVKLLLLFAVYLLVCANVRSPTAREETKKKLQQLQVNVGMKMSACRIWQLEKLFFNAVISHASCRYALHASQKEMTANDIGF</sequence>
<keyword evidence="1" id="KW-0812">Transmembrane</keyword>
<protein>
    <submittedName>
        <fullName evidence="2">Uncharacterized protein</fullName>
    </submittedName>
</protein>
<keyword evidence="1" id="KW-0472">Membrane</keyword>
<keyword evidence="1" id="KW-1133">Transmembrane helix</keyword>
<organism evidence="2">
    <name type="scientific">Ceratitis capitata</name>
    <name type="common">Mediterranean fruit fly</name>
    <name type="synonym">Tephritis capitata</name>
    <dbReference type="NCBI Taxonomy" id="7213"/>
    <lineage>
        <taxon>Eukaryota</taxon>
        <taxon>Metazoa</taxon>
        <taxon>Ecdysozoa</taxon>
        <taxon>Arthropoda</taxon>
        <taxon>Hexapoda</taxon>
        <taxon>Insecta</taxon>
        <taxon>Pterygota</taxon>
        <taxon>Neoptera</taxon>
        <taxon>Endopterygota</taxon>
        <taxon>Diptera</taxon>
        <taxon>Brachycera</taxon>
        <taxon>Muscomorpha</taxon>
        <taxon>Tephritoidea</taxon>
        <taxon>Tephritidae</taxon>
        <taxon>Ceratitis</taxon>
        <taxon>Ceratitis</taxon>
    </lineage>
</organism>
<dbReference type="AlphaFoldDB" id="W8C770"/>
<reference evidence="2" key="1">
    <citation type="submission" date="2013-07" db="EMBL/GenBank/DDBJ databases">
        <authorList>
            <person name="Geib S."/>
        </authorList>
    </citation>
    <scope>NUCLEOTIDE SEQUENCE</scope>
</reference>
<feature type="transmembrane region" description="Helical" evidence="1">
    <location>
        <begin position="43"/>
        <end position="64"/>
    </location>
</feature>
<dbReference type="EMBL" id="GAMC01000722">
    <property type="protein sequence ID" value="JAC05834.1"/>
    <property type="molecule type" value="mRNA"/>
</dbReference>
<evidence type="ECO:0000256" key="1">
    <source>
        <dbReference type="SAM" id="Phobius"/>
    </source>
</evidence>
<proteinExistence type="evidence at transcript level"/>
<evidence type="ECO:0000313" key="2">
    <source>
        <dbReference type="EMBL" id="JAC05834.1"/>
    </source>
</evidence>
<accession>W8C770</accession>
<feature type="non-terminal residue" evidence="2">
    <location>
        <position position="1"/>
    </location>
</feature>
<name>W8C770_CERCA</name>